<dbReference type="OrthoDB" id="1926718at2759"/>
<accession>A0A1S4BH53</accession>
<reference evidence="2" key="1">
    <citation type="submission" date="2025-08" db="UniProtKB">
        <authorList>
            <consortium name="RefSeq"/>
        </authorList>
    </citation>
    <scope>IDENTIFICATION</scope>
</reference>
<feature type="compositionally biased region" description="Basic and acidic residues" evidence="1">
    <location>
        <begin position="1"/>
        <end position="16"/>
    </location>
</feature>
<name>A0A1S4BH53_TOBAC</name>
<dbReference type="RefSeq" id="XP_016488203.1">
    <property type="nucleotide sequence ID" value="XM_016632717.1"/>
</dbReference>
<evidence type="ECO:0000313" key="2">
    <source>
        <dbReference type="RefSeq" id="XP_016488203.1"/>
    </source>
</evidence>
<feature type="region of interest" description="Disordered" evidence="1">
    <location>
        <begin position="1"/>
        <end position="38"/>
    </location>
</feature>
<gene>
    <name evidence="2" type="primary">LOC107808218</name>
</gene>
<dbReference type="PANTHER" id="PTHR15967:SF0">
    <property type="entry name" value="E2F-ASSOCIATED PHOSPHOPROTEIN"/>
    <property type="match status" value="1"/>
</dbReference>
<dbReference type="OMA" id="IFVVNCK"/>
<dbReference type="AlphaFoldDB" id="A0A1S4BH53"/>
<sequence length="161" mass="18323">MNNKDEQHREEREESPSHSQQTVSDDDEIDYSVKPEFYDSELDDKDELWVQKKRGGRTSDAILNCPACFTTLCLDCQRHEKNVTQYRAMFVVNCKIKSEQVAQLGNKRKRGKKGRGSGAAEADSDMGETYKHVCCSVCSTDVGVIDEDEVYHFFNVIPSES</sequence>
<protein>
    <submittedName>
        <fullName evidence="2">E2F-associated phosphoprotein-like isoform X3</fullName>
    </submittedName>
</protein>
<proteinExistence type="predicted"/>
<organism evidence="2">
    <name type="scientific">Nicotiana tabacum</name>
    <name type="common">Common tobacco</name>
    <dbReference type="NCBI Taxonomy" id="4097"/>
    <lineage>
        <taxon>Eukaryota</taxon>
        <taxon>Viridiplantae</taxon>
        <taxon>Streptophyta</taxon>
        <taxon>Embryophyta</taxon>
        <taxon>Tracheophyta</taxon>
        <taxon>Spermatophyta</taxon>
        <taxon>Magnoliopsida</taxon>
        <taxon>eudicotyledons</taxon>
        <taxon>Gunneridae</taxon>
        <taxon>Pentapetalae</taxon>
        <taxon>asterids</taxon>
        <taxon>lamiids</taxon>
        <taxon>Solanales</taxon>
        <taxon>Solanaceae</taxon>
        <taxon>Nicotianoideae</taxon>
        <taxon>Nicotianeae</taxon>
        <taxon>Nicotiana</taxon>
    </lineage>
</organism>
<dbReference type="PANTHER" id="PTHR15967">
    <property type="entry name" value="E2F-ASSOCIATED PHOSPHOPROTEIN"/>
    <property type="match status" value="1"/>
</dbReference>
<evidence type="ECO:0000256" key="1">
    <source>
        <dbReference type="SAM" id="MobiDB-lite"/>
    </source>
</evidence>
<dbReference type="InterPro" id="IPR019370">
    <property type="entry name" value="E2F-assoc_phosphoprotein"/>
</dbReference>
<dbReference type="Pfam" id="PF10238">
    <property type="entry name" value="Eapp_C"/>
    <property type="match status" value="1"/>
</dbReference>